<comment type="caution">
    <text evidence="9">The sequence shown here is derived from an EMBL/GenBank/DDBJ whole genome shotgun (WGS) entry which is preliminary data.</text>
</comment>
<evidence type="ECO:0000256" key="1">
    <source>
        <dbReference type="ARBA" id="ARBA00004141"/>
    </source>
</evidence>
<dbReference type="InterPro" id="IPR050925">
    <property type="entry name" value="Rhomboid_protease_S54"/>
</dbReference>
<gene>
    <name evidence="9" type="ORF">KP509_32G011500</name>
</gene>
<feature type="transmembrane region" description="Helical" evidence="7">
    <location>
        <begin position="306"/>
        <end position="323"/>
    </location>
</feature>
<dbReference type="GO" id="GO:0016020">
    <property type="term" value="C:membrane"/>
    <property type="evidence" value="ECO:0007669"/>
    <property type="project" value="UniProtKB-SubCell"/>
</dbReference>
<evidence type="ECO:0000313" key="10">
    <source>
        <dbReference type="Proteomes" id="UP000825935"/>
    </source>
</evidence>
<evidence type="ECO:0000256" key="3">
    <source>
        <dbReference type="ARBA" id="ARBA00022692"/>
    </source>
</evidence>
<name>A0A8T2QSS7_CERRI</name>
<evidence type="ECO:0000256" key="6">
    <source>
        <dbReference type="ARBA" id="ARBA00023136"/>
    </source>
</evidence>
<dbReference type="Pfam" id="PF01694">
    <property type="entry name" value="Rhomboid"/>
    <property type="match status" value="1"/>
</dbReference>
<sequence length="324" mass="36012">MRKSLVFPASRTFQTLWLRNGNFSCWKVVSQTRYHSDAGRRSHIVFSMPFHFVHDLQGALPKGFTALGSRMQLLMEPRRNPCMSGLQAIHSIVYPDYFGLRCGRHNATKIVGYKFNAASMSNYRCLSGDTALSFLVGANLTVFLMWYQLDNSFMIKHFVLSYDNLFVRGNLHTAITTAFSHMSLKHLLFNLVGLCFFGHHIGTEFGGTNLIFIYLMGALNGSIGHLLYHMLFYPYLKGFHINPRAWMKIPGAIGASGAITTLTFLSILTDPGRMVIVGFVPMPATVAGGVIFGIDLYQIYRGETTTAVGAHLGGALAALFVFLT</sequence>
<proteinExistence type="inferred from homology"/>
<evidence type="ECO:0000256" key="7">
    <source>
        <dbReference type="SAM" id="Phobius"/>
    </source>
</evidence>
<keyword evidence="5 7" id="KW-1133">Transmembrane helix</keyword>
<keyword evidence="3 7" id="KW-0812">Transmembrane</keyword>
<keyword evidence="6 7" id="KW-0472">Membrane</keyword>
<evidence type="ECO:0000313" key="9">
    <source>
        <dbReference type="EMBL" id="KAH7286535.1"/>
    </source>
</evidence>
<comment type="subcellular location">
    <subcellularLocation>
        <location evidence="1">Membrane</location>
        <topology evidence="1">Multi-pass membrane protein</topology>
    </subcellularLocation>
</comment>
<feature type="transmembrane region" description="Helical" evidence="7">
    <location>
        <begin position="245"/>
        <end position="268"/>
    </location>
</feature>
<feature type="transmembrane region" description="Helical" evidence="7">
    <location>
        <begin position="274"/>
        <end position="294"/>
    </location>
</feature>
<dbReference type="Proteomes" id="UP000825935">
    <property type="component" value="Chromosome 32"/>
</dbReference>
<organism evidence="9 10">
    <name type="scientific">Ceratopteris richardii</name>
    <name type="common">Triangle waterfern</name>
    <dbReference type="NCBI Taxonomy" id="49495"/>
    <lineage>
        <taxon>Eukaryota</taxon>
        <taxon>Viridiplantae</taxon>
        <taxon>Streptophyta</taxon>
        <taxon>Embryophyta</taxon>
        <taxon>Tracheophyta</taxon>
        <taxon>Polypodiopsida</taxon>
        <taxon>Polypodiidae</taxon>
        <taxon>Polypodiales</taxon>
        <taxon>Pteridineae</taxon>
        <taxon>Pteridaceae</taxon>
        <taxon>Parkerioideae</taxon>
        <taxon>Ceratopteris</taxon>
    </lineage>
</organism>
<feature type="domain" description="Peptidase S54 rhomboid" evidence="8">
    <location>
        <begin position="169"/>
        <end position="321"/>
    </location>
</feature>
<reference evidence="9" key="1">
    <citation type="submission" date="2021-08" db="EMBL/GenBank/DDBJ databases">
        <title>WGS assembly of Ceratopteris richardii.</title>
        <authorList>
            <person name="Marchant D.B."/>
            <person name="Chen G."/>
            <person name="Jenkins J."/>
            <person name="Shu S."/>
            <person name="Leebens-Mack J."/>
            <person name="Grimwood J."/>
            <person name="Schmutz J."/>
            <person name="Soltis P."/>
            <person name="Soltis D."/>
            <person name="Chen Z.-H."/>
        </authorList>
    </citation>
    <scope>NUCLEOTIDE SEQUENCE</scope>
    <source>
        <strain evidence="9">Whitten #5841</strain>
        <tissue evidence="9">Leaf</tissue>
    </source>
</reference>
<dbReference type="InterPro" id="IPR022764">
    <property type="entry name" value="Peptidase_S54_rhomboid_dom"/>
</dbReference>
<feature type="transmembrane region" description="Helical" evidence="7">
    <location>
        <begin position="130"/>
        <end position="147"/>
    </location>
</feature>
<dbReference type="SUPFAM" id="SSF144091">
    <property type="entry name" value="Rhomboid-like"/>
    <property type="match status" value="1"/>
</dbReference>
<evidence type="ECO:0000256" key="5">
    <source>
        <dbReference type="ARBA" id="ARBA00022989"/>
    </source>
</evidence>
<evidence type="ECO:0000256" key="4">
    <source>
        <dbReference type="ARBA" id="ARBA00022801"/>
    </source>
</evidence>
<feature type="transmembrane region" description="Helical" evidence="7">
    <location>
        <begin position="211"/>
        <end position="233"/>
    </location>
</feature>
<evidence type="ECO:0000256" key="2">
    <source>
        <dbReference type="ARBA" id="ARBA00009045"/>
    </source>
</evidence>
<dbReference type="PANTHER" id="PTHR43731:SF14">
    <property type="entry name" value="PRESENILIN-ASSOCIATED RHOMBOID-LIKE PROTEIN, MITOCHONDRIAL"/>
    <property type="match status" value="1"/>
</dbReference>
<dbReference type="InterPro" id="IPR035952">
    <property type="entry name" value="Rhomboid-like_sf"/>
</dbReference>
<accession>A0A8T2QSS7</accession>
<evidence type="ECO:0000259" key="8">
    <source>
        <dbReference type="Pfam" id="PF01694"/>
    </source>
</evidence>
<dbReference type="Gene3D" id="1.20.1540.10">
    <property type="entry name" value="Rhomboid-like"/>
    <property type="match status" value="1"/>
</dbReference>
<dbReference type="PANTHER" id="PTHR43731">
    <property type="entry name" value="RHOMBOID PROTEASE"/>
    <property type="match status" value="1"/>
</dbReference>
<comment type="similarity">
    <text evidence="2">Belongs to the peptidase S54 family.</text>
</comment>
<dbReference type="EMBL" id="CM035437">
    <property type="protein sequence ID" value="KAH7286535.1"/>
    <property type="molecule type" value="Genomic_DNA"/>
</dbReference>
<keyword evidence="4" id="KW-0378">Hydrolase</keyword>
<dbReference type="GO" id="GO:0004252">
    <property type="term" value="F:serine-type endopeptidase activity"/>
    <property type="evidence" value="ECO:0007669"/>
    <property type="project" value="InterPro"/>
</dbReference>
<keyword evidence="10" id="KW-1185">Reference proteome</keyword>
<protein>
    <recommendedName>
        <fullName evidence="8">Peptidase S54 rhomboid domain-containing protein</fullName>
    </recommendedName>
</protein>
<dbReference type="OrthoDB" id="418595at2759"/>
<dbReference type="AlphaFoldDB" id="A0A8T2QSS7"/>